<dbReference type="RefSeq" id="WP_277899441.1">
    <property type="nucleotide sequence ID" value="NZ_JAPMUA010000002.1"/>
</dbReference>
<keyword evidence="3" id="KW-1185">Reference proteome</keyword>
<organism evidence="2 3">
    <name type="scientific">Galbibacter pacificus</name>
    <dbReference type="NCBI Taxonomy" id="2996052"/>
    <lineage>
        <taxon>Bacteria</taxon>
        <taxon>Pseudomonadati</taxon>
        <taxon>Bacteroidota</taxon>
        <taxon>Flavobacteriia</taxon>
        <taxon>Flavobacteriales</taxon>
        <taxon>Flavobacteriaceae</taxon>
        <taxon>Galbibacter</taxon>
    </lineage>
</organism>
<protein>
    <submittedName>
        <fullName evidence="2">DUF4258 domain-containing protein</fullName>
    </submittedName>
</protein>
<evidence type="ECO:0000313" key="3">
    <source>
        <dbReference type="Proteomes" id="UP001153642"/>
    </source>
</evidence>
<evidence type="ECO:0000256" key="1">
    <source>
        <dbReference type="SAM" id="Phobius"/>
    </source>
</evidence>
<dbReference type="InterPro" id="IPR025354">
    <property type="entry name" value="DUF4258"/>
</dbReference>
<feature type="transmembrane region" description="Helical" evidence="1">
    <location>
        <begin position="7"/>
        <end position="25"/>
    </location>
</feature>
<sequence>MPLLKRIGFYLIGFAIGLIFLAYFFREKRSEFCYLPNCRTLKAIRTQEKIDFSPMMQQLLDNNTISKEQIDSVLTNGKVNFSKSEVDRTQDLSQEKCSTYFIDGKVNNEPIELVVKNCRFQAEIIRINKK</sequence>
<evidence type="ECO:0000313" key="2">
    <source>
        <dbReference type="EMBL" id="MDG3585289.1"/>
    </source>
</evidence>
<gene>
    <name evidence="2" type="ORF">OSR52_05360</name>
</gene>
<comment type="caution">
    <text evidence="2">The sequence shown here is derived from an EMBL/GenBank/DDBJ whole genome shotgun (WGS) entry which is preliminary data.</text>
</comment>
<keyword evidence="1" id="KW-0812">Transmembrane</keyword>
<keyword evidence="1" id="KW-0472">Membrane</keyword>
<dbReference type="Pfam" id="PF14076">
    <property type="entry name" value="DUF4258"/>
    <property type="match status" value="1"/>
</dbReference>
<keyword evidence="1" id="KW-1133">Transmembrane helix</keyword>
<proteinExistence type="predicted"/>
<dbReference type="Proteomes" id="UP001153642">
    <property type="component" value="Unassembled WGS sequence"/>
</dbReference>
<reference evidence="2" key="1">
    <citation type="submission" date="2022-11" db="EMBL/GenBank/DDBJ databases">
        <title>High-quality draft genome sequence of Galbibacter sp. strain CMA-7.</title>
        <authorList>
            <person name="Wei L."/>
            <person name="Dong C."/>
            <person name="Shao Z."/>
        </authorList>
    </citation>
    <scope>NUCLEOTIDE SEQUENCE</scope>
    <source>
        <strain evidence="2">CMA-7</strain>
    </source>
</reference>
<name>A0ABT6FPV5_9FLAO</name>
<dbReference type="EMBL" id="JAPMUA010000002">
    <property type="protein sequence ID" value="MDG3585289.1"/>
    <property type="molecule type" value="Genomic_DNA"/>
</dbReference>
<accession>A0ABT6FPV5</accession>